<keyword evidence="3 6" id="KW-0812">Transmembrane</keyword>
<reference evidence="10" key="1">
    <citation type="submission" date="2020-05" db="EMBL/GenBank/DDBJ databases">
        <authorList>
            <person name="Chiriac C."/>
            <person name="Salcher M."/>
            <person name="Ghai R."/>
            <person name="Kavagutti S V."/>
        </authorList>
    </citation>
    <scope>NUCLEOTIDE SEQUENCE</scope>
</reference>
<keyword evidence="2" id="KW-1003">Cell membrane</keyword>
<dbReference type="InterPro" id="IPR032816">
    <property type="entry name" value="VTT_dom"/>
</dbReference>
<keyword evidence="5 6" id="KW-0472">Membrane</keyword>
<dbReference type="Pfam" id="PF09335">
    <property type="entry name" value="VTT_dom"/>
    <property type="match status" value="1"/>
</dbReference>
<feature type="transmembrane region" description="Helical" evidence="6">
    <location>
        <begin position="179"/>
        <end position="200"/>
    </location>
</feature>
<dbReference type="EMBL" id="CAEZUY010000088">
    <property type="protein sequence ID" value="CAB4618205.1"/>
    <property type="molecule type" value="Genomic_DNA"/>
</dbReference>
<accession>A0A6J7L462</accession>
<feature type="transmembrane region" description="Helical" evidence="6">
    <location>
        <begin position="60"/>
        <end position="78"/>
    </location>
</feature>
<gene>
    <name evidence="8" type="ORF">UFOPK1863_00859</name>
    <name evidence="9" type="ORF">UFOPK2689_01127</name>
    <name evidence="10" type="ORF">UFOPK3874_00631</name>
    <name evidence="11" type="ORF">UFOPK4095_01254</name>
</gene>
<evidence type="ECO:0000259" key="7">
    <source>
        <dbReference type="Pfam" id="PF09335"/>
    </source>
</evidence>
<feature type="transmembrane region" description="Helical" evidence="6">
    <location>
        <begin position="12"/>
        <end position="32"/>
    </location>
</feature>
<dbReference type="EMBL" id="CAEZYL010000095">
    <property type="protein sequence ID" value="CAB4730282.1"/>
    <property type="molecule type" value="Genomic_DNA"/>
</dbReference>
<sequence length="210" mass="23214">MDIFSAQGAINSFGLIGIFVILAVETGLPLVIGLPGDSLLFIAGVAASGTGDVIHIKLPLLWLMIGAPIFTIIGSSFGHHLGHRYGAKLFTNPNSKFFHPDRLETAAKWMEKYGTAKAIFLARFIPVVRHLVNPVAGMIKMPYRKFFFWNVVSAIVWTESFIILGYVLGERLKGSVDKYVLPIVAVIVLVSIAPIVWEAIKEWRTRKHLS</sequence>
<evidence type="ECO:0000313" key="10">
    <source>
        <dbReference type="EMBL" id="CAB4962655.1"/>
    </source>
</evidence>
<evidence type="ECO:0000313" key="11">
    <source>
        <dbReference type="EMBL" id="CAB5025341.1"/>
    </source>
</evidence>
<evidence type="ECO:0000256" key="6">
    <source>
        <dbReference type="SAM" id="Phobius"/>
    </source>
</evidence>
<comment type="subcellular location">
    <subcellularLocation>
        <location evidence="1">Cell membrane</location>
        <topology evidence="1">Multi-pass membrane protein</topology>
    </subcellularLocation>
</comment>
<proteinExistence type="predicted"/>
<dbReference type="PANTHER" id="PTHR30353:SF0">
    <property type="entry name" value="TRANSMEMBRANE PROTEIN"/>
    <property type="match status" value="1"/>
</dbReference>
<evidence type="ECO:0000256" key="4">
    <source>
        <dbReference type="ARBA" id="ARBA00022989"/>
    </source>
</evidence>
<dbReference type="AlphaFoldDB" id="A0A6J7L462"/>
<feature type="transmembrane region" description="Helical" evidence="6">
    <location>
        <begin position="146"/>
        <end position="167"/>
    </location>
</feature>
<name>A0A6J7L462_9ZZZZ</name>
<evidence type="ECO:0000313" key="8">
    <source>
        <dbReference type="EMBL" id="CAB4618205.1"/>
    </source>
</evidence>
<evidence type="ECO:0000256" key="1">
    <source>
        <dbReference type="ARBA" id="ARBA00004651"/>
    </source>
</evidence>
<dbReference type="EMBL" id="CAFBPI010000124">
    <property type="protein sequence ID" value="CAB5025341.1"/>
    <property type="molecule type" value="Genomic_DNA"/>
</dbReference>
<dbReference type="InterPro" id="IPR032818">
    <property type="entry name" value="DedA-like"/>
</dbReference>
<evidence type="ECO:0000256" key="3">
    <source>
        <dbReference type="ARBA" id="ARBA00022692"/>
    </source>
</evidence>
<keyword evidence="4 6" id="KW-1133">Transmembrane helix</keyword>
<organism evidence="10">
    <name type="scientific">freshwater metagenome</name>
    <dbReference type="NCBI Taxonomy" id="449393"/>
    <lineage>
        <taxon>unclassified sequences</taxon>
        <taxon>metagenomes</taxon>
        <taxon>ecological metagenomes</taxon>
    </lineage>
</organism>
<feature type="domain" description="VTT" evidence="7">
    <location>
        <begin position="34"/>
        <end position="166"/>
    </location>
</feature>
<evidence type="ECO:0000256" key="2">
    <source>
        <dbReference type="ARBA" id="ARBA00022475"/>
    </source>
</evidence>
<evidence type="ECO:0000256" key="5">
    <source>
        <dbReference type="ARBA" id="ARBA00023136"/>
    </source>
</evidence>
<evidence type="ECO:0000313" key="9">
    <source>
        <dbReference type="EMBL" id="CAB4730282.1"/>
    </source>
</evidence>
<dbReference type="PANTHER" id="PTHR30353">
    <property type="entry name" value="INNER MEMBRANE PROTEIN DEDA-RELATED"/>
    <property type="match status" value="1"/>
</dbReference>
<dbReference type="EMBL" id="CAFBNS010000102">
    <property type="protein sequence ID" value="CAB4962655.1"/>
    <property type="molecule type" value="Genomic_DNA"/>
</dbReference>
<dbReference type="GO" id="GO:0005886">
    <property type="term" value="C:plasma membrane"/>
    <property type="evidence" value="ECO:0007669"/>
    <property type="project" value="UniProtKB-SubCell"/>
</dbReference>
<protein>
    <submittedName>
        <fullName evidence="10">Unannotated protein</fullName>
    </submittedName>
</protein>